<evidence type="ECO:0000313" key="3">
    <source>
        <dbReference type="Proteomes" id="UP000597617"/>
    </source>
</evidence>
<keyword evidence="1" id="KW-1133">Transmembrane helix</keyword>
<accession>A0ABS0IGD8</accession>
<dbReference type="Proteomes" id="UP000597617">
    <property type="component" value="Unassembled WGS sequence"/>
</dbReference>
<comment type="caution">
    <text evidence="2">The sequence shown here is derived from an EMBL/GenBank/DDBJ whole genome shotgun (WGS) entry which is preliminary data.</text>
</comment>
<feature type="transmembrane region" description="Helical" evidence="1">
    <location>
        <begin position="66"/>
        <end position="90"/>
    </location>
</feature>
<proteinExistence type="predicted"/>
<keyword evidence="1" id="KW-0472">Membrane</keyword>
<name>A0ABS0IGD8_9BACT</name>
<dbReference type="RefSeq" id="WP_196281358.1">
    <property type="nucleotide sequence ID" value="NZ_JADQDQ010000002.1"/>
</dbReference>
<evidence type="ECO:0000256" key="1">
    <source>
        <dbReference type="SAM" id="Phobius"/>
    </source>
</evidence>
<sequence length="138" mass="14137">MAAPTTAADTVQAIRRLFAKRQRVGNILTIGAVGADLALAGVSAAYESKGSQSGGGGGIIGGNRPLFELGFGGFALVYGVVAAPVMGVGIQQLIAYGPRREAKVVAAYEANHRLPSKIQHQLRKHLLKGNAAASGTTK</sequence>
<keyword evidence="1" id="KW-0812">Transmembrane</keyword>
<evidence type="ECO:0000313" key="2">
    <source>
        <dbReference type="EMBL" id="MBF9236993.1"/>
    </source>
</evidence>
<organism evidence="2 3">
    <name type="scientific">Hymenobacter jeongseonensis</name>
    <dbReference type="NCBI Taxonomy" id="2791027"/>
    <lineage>
        <taxon>Bacteria</taxon>
        <taxon>Pseudomonadati</taxon>
        <taxon>Bacteroidota</taxon>
        <taxon>Cytophagia</taxon>
        <taxon>Cytophagales</taxon>
        <taxon>Hymenobacteraceae</taxon>
        <taxon>Hymenobacter</taxon>
    </lineage>
</organism>
<gene>
    <name evidence="2" type="ORF">I2I05_06255</name>
</gene>
<protein>
    <submittedName>
        <fullName evidence="2">Uncharacterized protein</fullName>
    </submittedName>
</protein>
<keyword evidence="3" id="KW-1185">Reference proteome</keyword>
<dbReference type="EMBL" id="JADQDQ010000002">
    <property type="protein sequence ID" value="MBF9236993.1"/>
    <property type="molecule type" value="Genomic_DNA"/>
</dbReference>
<feature type="transmembrane region" description="Helical" evidence="1">
    <location>
        <begin position="24"/>
        <end position="46"/>
    </location>
</feature>
<reference evidence="2 3" key="1">
    <citation type="submission" date="2020-11" db="EMBL/GenBank/DDBJ databases">
        <authorList>
            <person name="Kim M.K."/>
        </authorList>
    </citation>
    <scope>NUCLEOTIDE SEQUENCE [LARGE SCALE GENOMIC DNA]</scope>
    <source>
        <strain evidence="2 3">BT683</strain>
    </source>
</reference>